<dbReference type="PANTHER" id="PTHR47231:SF1">
    <property type="entry name" value="CILIA- AND FLAGELLA-ASSOCIATED PROTEIN HOATZ"/>
    <property type="match status" value="1"/>
</dbReference>
<evidence type="ECO:0000256" key="1">
    <source>
        <dbReference type="ARBA" id="ARBA00023451"/>
    </source>
</evidence>
<dbReference type="GO" id="GO:0060271">
    <property type="term" value="P:cilium assembly"/>
    <property type="evidence" value="ECO:0007669"/>
    <property type="project" value="InterPro"/>
</dbReference>
<dbReference type="OrthoDB" id="10004365at2759"/>
<dbReference type="GeneTree" id="ENSGT01000000221796"/>
<proteinExistence type="inferred from homology"/>
<evidence type="ECO:0000256" key="2">
    <source>
        <dbReference type="ARBA" id="ARBA00023657"/>
    </source>
</evidence>
<sequence>METALASSASLTPPGLMVFAGSAERDVAFAKVFWDSVTLQPLLESQLPLGFRGPRVFGGGGLRFGSNSVAGGPSTLEQKDPLLPKTQSGRSSGGPGPVRVFRDPQSDLVGAPVGPRAWGKLLHLPLPVCGPGFKMGIFWFS</sequence>
<accession>A0A8C5F1N5</accession>
<feature type="region of interest" description="Disordered" evidence="3">
    <location>
        <begin position="68"/>
        <end position="105"/>
    </location>
</feature>
<name>A0A8C5F1N5_9SAUR</name>
<evidence type="ECO:0000313" key="4">
    <source>
        <dbReference type="Ensembl" id="ENSGEVP00005027030.1"/>
    </source>
</evidence>
<evidence type="ECO:0000256" key="3">
    <source>
        <dbReference type="SAM" id="MobiDB-lite"/>
    </source>
</evidence>
<dbReference type="Proteomes" id="UP000694390">
    <property type="component" value="Chromosome 19"/>
</dbReference>
<evidence type="ECO:0000313" key="5">
    <source>
        <dbReference type="Proteomes" id="UP000694390"/>
    </source>
</evidence>
<organism evidence="4 5">
    <name type="scientific">Gopherus evgoodei</name>
    <name type="common">Goodes thornscrub tortoise</name>
    <dbReference type="NCBI Taxonomy" id="1825980"/>
    <lineage>
        <taxon>Eukaryota</taxon>
        <taxon>Metazoa</taxon>
        <taxon>Chordata</taxon>
        <taxon>Craniata</taxon>
        <taxon>Vertebrata</taxon>
        <taxon>Euteleostomi</taxon>
        <taxon>Archelosauria</taxon>
        <taxon>Testudinata</taxon>
        <taxon>Testudines</taxon>
        <taxon>Cryptodira</taxon>
        <taxon>Durocryptodira</taxon>
        <taxon>Testudinoidea</taxon>
        <taxon>Testudinidae</taxon>
        <taxon>Gopherus</taxon>
    </lineage>
</organism>
<dbReference type="PANTHER" id="PTHR47231">
    <property type="entry name" value="UPF0722 PROTEIN C11ORF88"/>
    <property type="match status" value="1"/>
</dbReference>
<comment type="similarity">
    <text evidence="1">Belongs to the HOATZ family.</text>
</comment>
<protein>
    <recommendedName>
        <fullName evidence="2">Cilia- and flagella-associated protein HOATZ</fullName>
    </recommendedName>
</protein>
<reference evidence="4" key="2">
    <citation type="submission" date="2025-08" db="UniProtKB">
        <authorList>
            <consortium name="Ensembl"/>
        </authorList>
    </citation>
    <scope>IDENTIFICATION</scope>
</reference>
<dbReference type="InterPro" id="IPR040681">
    <property type="entry name" value="HOATZ-like"/>
</dbReference>
<reference evidence="4" key="1">
    <citation type="submission" date="2019-06" db="EMBL/GenBank/DDBJ databases">
        <title>G10K-VGP Goodes thornscrub tortoise genome, primary haplotype.</title>
        <authorList>
            <person name="Murphy B."/>
            <person name="Edwards T."/>
            <person name="Rhie A."/>
            <person name="Koren S."/>
            <person name="Phillippy A."/>
            <person name="Fedrigo O."/>
            <person name="Haase B."/>
            <person name="Mountcastle J."/>
            <person name="Lewin H."/>
            <person name="Damas J."/>
            <person name="Howe K."/>
            <person name="Formenti G."/>
            <person name="Myers G."/>
            <person name="Durbin R."/>
            <person name="Jarvis E.D."/>
        </authorList>
    </citation>
    <scope>NUCLEOTIDE SEQUENCE [LARGE SCALE GENOMIC DNA]</scope>
</reference>
<dbReference type="Pfam" id="PF17664">
    <property type="entry name" value="HOATZ-like"/>
    <property type="match status" value="1"/>
</dbReference>
<reference evidence="4" key="3">
    <citation type="submission" date="2025-09" db="UniProtKB">
        <authorList>
            <consortium name="Ensembl"/>
        </authorList>
    </citation>
    <scope>IDENTIFICATION</scope>
</reference>
<dbReference type="Ensembl" id="ENSGEVT00005028445.1">
    <property type="protein sequence ID" value="ENSGEVP00005027030.1"/>
    <property type="gene ID" value="ENSGEVG00005019172.1"/>
</dbReference>
<dbReference type="AlphaFoldDB" id="A0A8C5F1N5"/>
<keyword evidence="5" id="KW-1185">Reference proteome</keyword>